<dbReference type="PRINTS" id="PR00081">
    <property type="entry name" value="GDHRDH"/>
</dbReference>
<dbReference type="InterPro" id="IPR050259">
    <property type="entry name" value="SDR"/>
</dbReference>
<comment type="similarity">
    <text evidence="1">Belongs to the short-chain dehydrogenases/reductases (SDR) family.</text>
</comment>
<comment type="caution">
    <text evidence="3">The sequence shown here is derived from an EMBL/GenBank/DDBJ whole genome shotgun (WGS) entry which is preliminary data.</text>
</comment>
<dbReference type="InterPro" id="IPR020904">
    <property type="entry name" value="Sc_DH/Rdtase_CS"/>
</dbReference>
<dbReference type="SUPFAM" id="SSF51735">
    <property type="entry name" value="NAD(P)-binding Rossmann-fold domains"/>
    <property type="match status" value="1"/>
</dbReference>
<dbReference type="Gene3D" id="3.40.50.720">
    <property type="entry name" value="NAD(P)-binding Rossmann-like Domain"/>
    <property type="match status" value="1"/>
</dbReference>
<feature type="domain" description="Ketoreductase" evidence="2">
    <location>
        <begin position="5"/>
        <end position="185"/>
    </location>
</feature>
<keyword evidence="4" id="KW-1185">Reference proteome</keyword>
<reference evidence="4" key="1">
    <citation type="journal article" date="2019" name="Int. J. Syst. Evol. Microbiol.">
        <title>The Global Catalogue of Microorganisms (GCM) 10K type strain sequencing project: providing services to taxonomists for standard genome sequencing and annotation.</title>
        <authorList>
            <consortium name="The Broad Institute Genomics Platform"/>
            <consortium name="The Broad Institute Genome Sequencing Center for Infectious Disease"/>
            <person name="Wu L."/>
            <person name="Ma J."/>
        </authorList>
    </citation>
    <scope>NUCLEOTIDE SEQUENCE [LARGE SCALE GENOMIC DNA]</scope>
    <source>
        <strain evidence="4">JCM 13278</strain>
    </source>
</reference>
<evidence type="ECO:0000313" key="3">
    <source>
        <dbReference type="EMBL" id="GAA4576239.1"/>
    </source>
</evidence>
<dbReference type="CDD" id="cd05233">
    <property type="entry name" value="SDR_c"/>
    <property type="match status" value="1"/>
</dbReference>
<dbReference type="EMBL" id="BAABFF010000001">
    <property type="protein sequence ID" value="GAA4576239.1"/>
    <property type="molecule type" value="Genomic_DNA"/>
</dbReference>
<dbReference type="Pfam" id="PF13561">
    <property type="entry name" value="adh_short_C2"/>
    <property type="match status" value="1"/>
</dbReference>
<dbReference type="InterPro" id="IPR036291">
    <property type="entry name" value="NAD(P)-bd_dom_sf"/>
</dbReference>
<sequence length="247" mass="25946">MTGRRTAVVSGGTRGLGLALSLRLARLGHHVYALYRGDKAAADEAAAAGRGRIEPVRLDVARPEQVRAGCERILAAGGAPEVLVNNAGVNRDRPFLDLEDEDWEEVLAVNLSGPFRLTRALAPAMLAAGGGTVVNVGATTAIRPRANGANYCAAKAGLLQLTKCLALELAPTVRVNALIPGFTDTPEVVERYRLDDPGRRAEILRTIPAGRIGTPQDVADALEFLVTATSGYVTGQQIIVDGGNFMG</sequence>
<dbReference type="PROSITE" id="PS00061">
    <property type="entry name" value="ADH_SHORT"/>
    <property type="match status" value="1"/>
</dbReference>
<dbReference type="RefSeq" id="WP_086807227.1">
    <property type="nucleotide sequence ID" value="NZ_BAABFF010000001.1"/>
</dbReference>
<dbReference type="PANTHER" id="PTHR42879:SF2">
    <property type="entry name" value="3-OXOACYL-[ACYL-CARRIER-PROTEIN] REDUCTASE FABG"/>
    <property type="match status" value="1"/>
</dbReference>
<evidence type="ECO:0000259" key="2">
    <source>
        <dbReference type="SMART" id="SM00822"/>
    </source>
</evidence>
<dbReference type="PRINTS" id="PR00080">
    <property type="entry name" value="SDRFAMILY"/>
</dbReference>
<proteinExistence type="inferred from homology"/>
<dbReference type="InterPro" id="IPR057326">
    <property type="entry name" value="KR_dom"/>
</dbReference>
<dbReference type="SMART" id="SM00822">
    <property type="entry name" value="PKS_KR"/>
    <property type="match status" value="1"/>
</dbReference>
<dbReference type="InterPro" id="IPR002347">
    <property type="entry name" value="SDR_fam"/>
</dbReference>
<dbReference type="PANTHER" id="PTHR42879">
    <property type="entry name" value="3-OXOACYL-(ACYL-CARRIER-PROTEIN) REDUCTASE"/>
    <property type="match status" value="1"/>
</dbReference>
<dbReference type="Proteomes" id="UP001500691">
    <property type="component" value="Unassembled WGS sequence"/>
</dbReference>
<organism evidence="3 4">
    <name type="scientific">Actinocorallia cavernae</name>
    <dbReference type="NCBI Taxonomy" id="328075"/>
    <lineage>
        <taxon>Bacteria</taxon>
        <taxon>Bacillati</taxon>
        <taxon>Actinomycetota</taxon>
        <taxon>Actinomycetes</taxon>
        <taxon>Streptosporangiales</taxon>
        <taxon>Thermomonosporaceae</taxon>
        <taxon>Actinocorallia</taxon>
    </lineage>
</organism>
<accession>A0ABP8SWN6</accession>
<name>A0ABP8SWN6_9ACTN</name>
<protein>
    <submittedName>
        <fullName evidence="3">SDR family NAD(P)-dependent oxidoreductase</fullName>
    </submittedName>
</protein>
<evidence type="ECO:0000313" key="4">
    <source>
        <dbReference type="Proteomes" id="UP001500691"/>
    </source>
</evidence>
<gene>
    <name evidence="3" type="ORF">GCM10023100_46670</name>
</gene>
<evidence type="ECO:0000256" key="1">
    <source>
        <dbReference type="ARBA" id="ARBA00006484"/>
    </source>
</evidence>